<dbReference type="InterPro" id="IPR029068">
    <property type="entry name" value="Glyas_Bleomycin-R_OHBP_Dase"/>
</dbReference>
<dbReference type="PANTHER" id="PTHR33990:SF1">
    <property type="entry name" value="PROTEIN YJDN"/>
    <property type="match status" value="1"/>
</dbReference>
<keyword evidence="3" id="KW-1185">Reference proteome</keyword>
<dbReference type="AlphaFoldDB" id="A0A8J3CKQ0"/>
<reference evidence="2" key="2">
    <citation type="submission" date="2020-09" db="EMBL/GenBank/DDBJ databases">
        <authorList>
            <person name="Sun Q."/>
            <person name="Kim S."/>
        </authorList>
    </citation>
    <scope>NUCLEOTIDE SEQUENCE</scope>
    <source>
        <strain evidence="2">KCTC 32501</strain>
    </source>
</reference>
<evidence type="ECO:0000313" key="3">
    <source>
        <dbReference type="Proteomes" id="UP000614287"/>
    </source>
</evidence>
<feature type="domain" description="PhnB-like" evidence="1">
    <location>
        <begin position="2"/>
        <end position="131"/>
    </location>
</feature>
<name>A0A8J3CKQ0_9BURK</name>
<dbReference type="EMBL" id="BMZG01000005">
    <property type="protein sequence ID" value="GHA71984.1"/>
    <property type="molecule type" value="Genomic_DNA"/>
</dbReference>
<proteinExistence type="predicted"/>
<evidence type="ECO:0000259" key="1">
    <source>
        <dbReference type="Pfam" id="PF06983"/>
    </source>
</evidence>
<dbReference type="RefSeq" id="WP_189492857.1">
    <property type="nucleotide sequence ID" value="NZ_BMZG01000005.1"/>
</dbReference>
<organism evidence="2 3">
    <name type="scientific">Formosimonas limnophila</name>
    <dbReference type="NCBI Taxonomy" id="1384487"/>
    <lineage>
        <taxon>Bacteria</taxon>
        <taxon>Pseudomonadati</taxon>
        <taxon>Pseudomonadota</taxon>
        <taxon>Betaproteobacteria</taxon>
        <taxon>Burkholderiales</taxon>
        <taxon>Burkholderiaceae</taxon>
        <taxon>Formosimonas</taxon>
    </lineage>
</organism>
<dbReference type="Gene3D" id="3.10.180.10">
    <property type="entry name" value="2,3-Dihydroxybiphenyl 1,2-Dioxygenase, domain 1"/>
    <property type="match status" value="1"/>
</dbReference>
<protein>
    <submittedName>
        <fullName evidence="2">VOC family protein</fullName>
    </submittedName>
</protein>
<dbReference type="PANTHER" id="PTHR33990">
    <property type="entry name" value="PROTEIN YJDN-RELATED"/>
    <property type="match status" value="1"/>
</dbReference>
<reference evidence="2" key="1">
    <citation type="journal article" date="2014" name="Int. J. Syst. Evol. Microbiol.">
        <title>Complete genome sequence of Corynebacterium casei LMG S-19264T (=DSM 44701T), isolated from a smear-ripened cheese.</title>
        <authorList>
            <consortium name="US DOE Joint Genome Institute (JGI-PGF)"/>
            <person name="Walter F."/>
            <person name="Albersmeier A."/>
            <person name="Kalinowski J."/>
            <person name="Ruckert C."/>
        </authorList>
    </citation>
    <scope>NUCLEOTIDE SEQUENCE</scope>
    <source>
        <strain evidence="2">KCTC 32501</strain>
    </source>
</reference>
<sequence length="139" mass="15790">MKINAYLSFDGNCREAFAYYQKHLGGEILMMLTNGESPMADEMPADMKDKVMHARMVINGDQVLMGGDTHTGQYENMTGVMMAVNIYDESEAERIFSVLADGGRVVMPLEETFWAKRFGMTYDQFGVSWMINCEKPMEQ</sequence>
<dbReference type="InterPro" id="IPR028973">
    <property type="entry name" value="PhnB-like"/>
</dbReference>
<dbReference type="Pfam" id="PF06983">
    <property type="entry name" value="3-dmu-9_3-mt"/>
    <property type="match status" value="1"/>
</dbReference>
<dbReference type="Proteomes" id="UP000614287">
    <property type="component" value="Unassembled WGS sequence"/>
</dbReference>
<evidence type="ECO:0000313" key="2">
    <source>
        <dbReference type="EMBL" id="GHA71984.1"/>
    </source>
</evidence>
<dbReference type="SUPFAM" id="SSF54593">
    <property type="entry name" value="Glyoxalase/Bleomycin resistance protein/Dihydroxybiphenyl dioxygenase"/>
    <property type="match status" value="1"/>
</dbReference>
<comment type="caution">
    <text evidence="2">The sequence shown here is derived from an EMBL/GenBank/DDBJ whole genome shotgun (WGS) entry which is preliminary data.</text>
</comment>
<accession>A0A8J3CKQ0</accession>
<dbReference type="CDD" id="cd06588">
    <property type="entry name" value="PhnB_like"/>
    <property type="match status" value="1"/>
</dbReference>
<gene>
    <name evidence="2" type="ORF">GCM10009007_11150</name>
</gene>